<organism evidence="1 2">
    <name type="scientific">Bugula neritina</name>
    <name type="common">Brown bryozoan</name>
    <name type="synonym">Sertularia neritina</name>
    <dbReference type="NCBI Taxonomy" id="10212"/>
    <lineage>
        <taxon>Eukaryota</taxon>
        <taxon>Metazoa</taxon>
        <taxon>Spiralia</taxon>
        <taxon>Lophotrochozoa</taxon>
        <taxon>Bryozoa</taxon>
        <taxon>Gymnolaemata</taxon>
        <taxon>Cheilostomatida</taxon>
        <taxon>Flustrina</taxon>
        <taxon>Buguloidea</taxon>
        <taxon>Bugulidae</taxon>
        <taxon>Bugula</taxon>
    </lineage>
</organism>
<protein>
    <recommendedName>
        <fullName evidence="3">Aminoglycoside phosphotransferase domain-containing protein</fullName>
    </recommendedName>
</protein>
<sequence>MASIISPVLKTSITKSDVSTSSKLRFYVKRELNVKKNSDLARTCLHHKFQSLCDRELEYQELTSDISISCFCRTGVIGTSVILETDSDADTARVHLQRLTFTPMAAKSAAKYIITLHRKACVCRPANAKICEKFSNTRNKETIVKWVFDESLRRVQSFISPATKRFSDEDIIQKIGYLRQRFLSLEACVVHSNYNADNIVVKPRTGNFCKVVSFGGELSHTGHPAYDVATFLADLYVWYHIHDSSCEMAAQDFCITLKACIGEYLNTYFDEFDLSVRDDKVVGDMMFLVAGYAGICMIFRLMGNDWNERIAIESCVVKTNILECAYELIKGYGIINSVDDLLSVGLGIK</sequence>
<dbReference type="InterPro" id="IPR011009">
    <property type="entry name" value="Kinase-like_dom_sf"/>
</dbReference>
<evidence type="ECO:0000313" key="1">
    <source>
        <dbReference type="EMBL" id="KAF6028313.1"/>
    </source>
</evidence>
<proteinExistence type="predicted"/>
<comment type="caution">
    <text evidence="1">The sequence shown here is derived from an EMBL/GenBank/DDBJ whole genome shotgun (WGS) entry which is preliminary data.</text>
</comment>
<dbReference type="AlphaFoldDB" id="A0A7J7JR06"/>
<dbReference type="EMBL" id="VXIV02001963">
    <property type="protein sequence ID" value="KAF6028313.1"/>
    <property type="molecule type" value="Genomic_DNA"/>
</dbReference>
<dbReference type="Proteomes" id="UP000593567">
    <property type="component" value="Unassembled WGS sequence"/>
</dbReference>
<reference evidence="1" key="1">
    <citation type="submission" date="2020-06" db="EMBL/GenBank/DDBJ databases">
        <title>Draft genome of Bugula neritina, a colonial animal packing powerful symbionts and potential medicines.</title>
        <authorList>
            <person name="Rayko M."/>
        </authorList>
    </citation>
    <scope>NUCLEOTIDE SEQUENCE [LARGE SCALE GENOMIC DNA]</scope>
    <source>
        <strain evidence="1">Kwan_BN1</strain>
    </source>
</reference>
<keyword evidence="2" id="KW-1185">Reference proteome</keyword>
<dbReference type="SUPFAM" id="SSF56112">
    <property type="entry name" value="Protein kinase-like (PK-like)"/>
    <property type="match status" value="1"/>
</dbReference>
<evidence type="ECO:0000313" key="2">
    <source>
        <dbReference type="Proteomes" id="UP000593567"/>
    </source>
</evidence>
<dbReference type="Gene3D" id="3.90.1200.10">
    <property type="match status" value="1"/>
</dbReference>
<evidence type="ECO:0008006" key="3">
    <source>
        <dbReference type="Google" id="ProtNLM"/>
    </source>
</evidence>
<name>A0A7J7JR06_BUGNE</name>
<accession>A0A7J7JR06</accession>
<gene>
    <name evidence="1" type="ORF">EB796_013364</name>
</gene>